<dbReference type="RefSeq" id="WP_119454270.1">
    <property type="nucleotide sequence ID" value="NZ_QWGA01000007.1"/>
</dbReference>
<comment type="subcellular location">
    <subcellularLocation>
        <location evidence="10">Cell membrane</location>
    </subcellularLocation>
</comment>
<comment type="similarity">
    <text evidence="10">Belongs to the glycosyltransferase group 1 family.</text>
</comment>
<keyword evidence="13" id="KW-1185">Reference proteome</keyword>
<protein>
    <recommendedName>
        <fullName evidence="4 10">3-deoxy-D-manno-octulosonic acid transferase</fullName>
        <shortName evidence="10">Kdo transferase</shortName>
        <ecNumber evidence="3 10">2.4.99.12</ecNumber>
    </recommendedName>
    <alternativeName>
        <fullName evidence="6 10">Lipid IV(A) 3-deoxy-D-manno-octulosonic acid transferase</fullName>
    </alternativeName>
</protein>
<feature type="domain" description="3-deoxy-D-manno-octulosonic-acid transferase N-terminal" evidence="11">
    <location>
        <begin position="36"/>
        <end position="216"/>
    </location>
</feature>
<dbReference type="GO" id="GO:0009245">
    <property type="term" value="P:lipid A biosynthetic process"/>
    <property type="evidence" value="ECO:0007669"/>
    <property type="project" value="TreeGrafter"/>
</dbReference>
<evidence type="ECO:0000256" key="8">
    <source>
        <dbReference type="PIRSR" id="PIRSR639901-1"/>
    </source>
</evidence>
<comment type="catalytic activity">
    <reaction evidence="7 10">
        <text>lipid IVA (E. coli) + CMP-3-deoxy-beta-D-manno-octulosonate = alpha-Kdo-(2-&gt;6)-lipid IVA (E. coli) + CMP + H(+)</text>
        <dbReference type="Rhea" id="RHEA:28066"/>
        <dbReference type="ChEBI" id="CHEBI:15378"/>
        <dbReference type="ChEBI" id="CHEBI:58603"/>
        <dbReference type="ChEBI" id="CHEBI:60364"/>
        <dbReference type="ChEBI" id="CHEBI:60377"/>
        <dbReference type="ChEBI" id="CHEBI:85987"/>
        <dbReference type="EC" id="2.4.99.12"/>
    </reaction>
</comment>
<dbReference type="InterPro" id="IPR039901">
    <property type="entry name" value="Kdotransferase"/>
</dbReference>
<feature type="site" description="Transition state stabilizer" evidence="9">
    <location>
        <position position="139"/>
    </location>
</feature>
<comment type="function">
    <text evidence="1 10">Involved in lipopolysaccharide (LPS) biosynthesis. Catalyzes the transfer of 3-deoxy-D-manno-octulosonate (Kdo) residue(s) from CMP-Kdo to lipid IV(A), the tetraacyldisaccharide-1,4'-bisphosphate precursor of lipid A.</text>
</comment>
<dbReference type="PANTHER" id="PTHR42755:SF1">
    <property type="entry name" value="3-DEOXY-D-MANNO-OCTULOSONIC ACID TRANSFERASE, MITOCHONDRIAL-RELATED"/>
    <property type="match status" value="1"/>
</dbReference>
<accession>A0A399RBM3</accession>
<dbReference type="InterPro" id="IPR007507">
    <property type="entry name" value="Glycos_transf_N"/>
</dbReference>
<dbReference type="Proteomes" id="UP000265845">
    <property type="component" value="Unassembled WGS sequence"/>
</dbReference>
<evidence type="ECO:0000256" key="10">
    <source>
        <dbReference type="RuleBase" id="RU365103"/>
    </source>
</evidence>
<feature type="site" description="Transition state stabilizer" evidence="9">
    <location>
        <position position="215"/>
    </location>
</feature>
<comment type="caution">
    <text evidence="12">The sequence shown here is derived from an EMBL/GenBank/DDBJ whole genome shotgun (WGS) entry which is preliminary data.</text>
</comment>
<keyword evidence="10" id="KW-1003">Cell membrane</keyword>
<evidence type="ECO:0000259" key="11">
    <source>
        <dbReference type="Pfam" id="PF04413"/>
    </source>
</evidence>
<dbReference type="EC" id="2.4.99.12" evidence="3 10"/>
<sequence length="423" mass="46065">MSMGRILYRTTTRAAQPLLGSLLRRRARRGKENADRIPERFARSDVDLTPAHLVWMHGASIGETRLLLELSEKLGASNPDLHFLFTSQTQTAAELIARRMASSVALSGRSRYQVAPLDTPDIAARFLDIWQPVLCVFAEGEIWPNLILEVSHREIPLALINARMTAKSFKGWSSWQGFAREVFSSFDTIIAADRQTADGLGKITDSTVPCPGSLKLSLSVNKANEADAQTIRSAFVGGRRCLVAVSTHEGEENWILDAVEGIEPRPALVIIPRHPERRDAIINLLEARGVSYSVRSRDEAPETGHAVLLCDTLGEVTLFASVADSVYLGGGHAEGIGGHNPVEILRIGRPVFTGPHIHNFSDLAATLEGDPGFQIVADQSALQRAFPLPEPSQALKDSLESRAEEPMRVTLAALQSLLAQPAA</sequence>
<comment type="pathway">
    <text evidence="2 10">Bacterial outer membrane biogenesis; LPS core biosynthesis.</text>
</comment>
<name>A0A399RBM3_9PROT</name>
<reference evidence="12 13" key="1">
    <citation type="submission" date="2018-08" db="EMBL/GenBank/DDBJ databases">
        <title>Henriciella mobilis sp. nov., isolated from seawater.</title>
        <authorList>
            <person name="Cheng H."/>
            <person name="Wu Y.-H."/>
            <person name="Xu X.-W."/>
            <person name="Guo L.-L."/>
        </authorList>
    </citation>
    <scope>NUCLEOTIDE SEQUENCE [LARGE SCALE GENOMIC DNA]</scope>
    <source>
        <strain evidence="12 13">CCUG67844</strain>
    </source>
</reference>
<dbReference type="EMBL" id="QWGA01000007">
    <property type="protein sequence ID" value="RIJ28848.1"/>
    <property type="molecule type" value="Genomic_DNA"/>
</dbReference>
<gene>
    <name evidence="12" type="ORF">D1222_10750</name>
</gene>
<evidence type="ECO:0000313" key="12">
    <source>
        <dbReference type="EMBL" id="RIJ28848.1"/>
    </source>
</evidence>
<dbReference type="Gene3D" id="3.40.50.11720">
    <property type="entry name" value="3-Deoxy-D-manno-octulosonic-acid transferase, N-terminal domain"/>
    <property type="match status" value="1"/>
</dbReference>
<dbReference type="GO" id="GO:0005886">
    <property type="term" value="C:plasma membrane"/>
    <property type="evidence" value="ECO:0007669"/>
    <property type="project" value="UniProtKB-SubCell"/>
</dbReference>
<feature type="active site" description="Proton acceptor" evidence="8">
    <location>
        <position position="63"/>
    </location>
</feature>
<evidence type="ECO:0000256" key="3">
    <source>
        <dbReference type="ARBA" id="ARBA00012621"/>
    </source>
</evidence>
<dbReference type="UniPathway" id="UPA00958"/>
<evidence type="ECO:0000256" key="9">
    <source>
        <dbReference type="PIRSR" id="PIRSR639901-2"/>
    </source>
</evidence>
<evidence type="ECO:0000313" key="13">
    <source>
        <dbReference type="Proteomes" id="UP000265845"/>
    </source>
</evidence>
<evidence type="ECO:0000256" key="6">
    <source>
        <dbReference type="ARBA" id="ARBA00031445"/>
    </source>
</evidence>
<evidence type="ECO:0000256" key="1">
    <source>
        <dbReference type="ARBA" id="ARBA00003394"/>
    </source>
</evidence>
<dbReference type="OrthoDB" id="9789797at2"/>
<evidence type="ECO:0000256" key="2">
    <source>
        <dbReference type="ARBA" id="ARBA00004713"/>
    </source>
</evidence>
<dbReference type="GO" id="GO:0009244">
    <property type="term" value="P:lipopolysaccharide core region biosynthetic process"/>
    <property type="evidence" value="ECO:0007669"/>
    <property type="project" value="UniProtKB-UniRule"/>
</dbReference>
<dbReference type="GO" id="GO:0043842">
    <property type="term" value="F:Kdo transferase activity"/>
    <property type="evidence" value="ECO:0007669"/>
    <property type="project" value="UniProtKB-EC"/>
</dbReference>
<dbReference type="PANTHER" id="PTHR42755">
    <property type="entry name" value="3-DEOXY-MANNO-OCTULOSONATE CYTIDYLYLTRANSFERASE"/>
    <property type="match status" value="1"/>
</dbReference>
<proteinExistence type="inferred from homology"/>
<dbReference type="InterPro" id="IPR038107">
    <property type="entry name" value="Glycos_transf_N_sf"/>
</dbReference>
<dbReference type="Pfam" id="PF04413">
    <property type="entry name" value="Glycos_transf_N"/>
    <property type="match status" value="1"/>
</dbReference>
<keyword evidence="10" id="KW-0448">Lipopolysaccharide biosynthesis</keyword>
<evidence type="ECO:0000256" key="5">
    <source>
        <dbReference type="ARBA" id="ARBA00022679"/>
    </source>
</evidence>
<keyword evidence="5 10" id="KW-0808">Transferase</keyword>
<evidence type="ECO:0000256" key="7">
    <source>
        <dbReference type="ARBA" id="ARBA00049183"/>
    </source>
</evidence>
<keyword evidence="10" id="KW-0472">Membrane</keyword>
<organism evidence="12 13">
    <name type="scientific">Henriciella algicola</name>
    <dbReference type="NCBI Taxonomy" id="1608422"/>
    <lineage>
        <taxon>Bacteria</taxon>
        <taxon>Pseudomonadati</taxon>
        <taxon>Pseudomonadota</taxon>
        <taxon>Alphaproteobacteria</taxon>
        <taxon>Hyphomonadales</taxon>
        <taxon>Hyphomonadaceae</taxon>
        <taxon>Henriciella</taxon>
    </lineage>
</organism>
<dbReference type="AlphaFoldDB" id="A0A399RBM3"/>
<evidence type="ECO:0000256" key="4">
    <source>
        <dbReference type="ARBA" id="ARBA00019077"/>
    </source>
</evidence>
<dbReference type="Gene3D" id="3.40.50.2000">
    <property type="entry name" value="Glycogen Phosphorylase B"/>
    <property type="match status" value="1"/>
</dbReference>